<dbReference type="EMBL" id="JABTTQ020001696">
    <property type="protein sequence ID" value="KAK6128802.1"/>
    <property type="molecule type" value="Genomic_DNA"/>
</dbReference>
<dbReference type="SUPFAM" id="SSF56672">
    <property type="entry name" value="DNA/RNA polymerases"/>
    <property type="match status" value="1"/>
</dbReference>
<comment type="caution">
    <text evidence="2">The sequence shown here is derived from an EMBL/GenBank/DDBJ whole genome shotgun (WGS) entry which is preliminary data.</text>
</comment>
<dbReference type="InterPro" id="IPR013103">
    <property type="entry name" value="RVT_2"/>
</dbReference>
<feature type="domain" description="Reverse transcriptase Ty1/copia-type" evidence="1">
    <location>
        <begin position="11"/>
        <end position="68"/>
    </location>
</feature>
<dbReference type="InterPro" id="IPR043502">
    <property type="entry name" value="DNA/RNA_pol_sf"/>
</dbReference>
<gene>
    <name evidence="2" type="ORF">DH2020_037438</name>
</gene>
<name>A0ABR0V3V9_REHGL</name>
<accession>A0ABR0V3V9</accession>
<keyword evidence="3" id="KW-1185">Reference proteome</keyword>
<reference evidence="2 3" key="1">
    <citation type="journal article" date="2021" name="Comput. Struct. Biotechnol. J.">
        <title>De novo genome assembly of the potent medicinal plant Rehmannia glutinosa using nanopore technology.</title>
        <authorList>
            <person name="Ma L."/>
            <person name="Dong C."/>
            <person name="Song C."/>
            <person name="Wang X."/>
            <person name="Zheng X."/>
            <person name="Niu Y."/>
            <person name="Chen S."/>
            <person name="Feng W."/>
        </authorList>
    </citation>
    <scope>NUCLEOTIDE SEQUENCE [LARGE SCALE GENOMIC DNA]</scope>
    <source>
        <strain evidence="2">DH-2019</strain>
    </source>
</reference>
<dbReference type="CDD" id="cd09272">
    <property type="entry name" value="RNase_HI_RT_Ty1"/>
    <property type="match status" value="1"/>
</dbReference>
<dbReference type="Pfam" id="PF07727">
    <property type="entry name" value="RVT_2"/>
    <property type="match status" value="2"/>
</dbReference>
<feature type="domain" description="Reverse transcriptase Ty1/copia-type" evidence="1">
    <location>
        <begin position="70"/>
        <end position="162"/>
    </location>
</feature>
<evidence type="ECO:0000313" key="3">
    <source>
        <dbReference type="Proteomes" id="UP001318860"/>
    </source>
</evidence>
<proteinExistence type="predicted"/>
<dbReference type="PANTHER" id="PTHR11439:SF465">
    <property type="entry name" value="REVERSE TRANSCRIPTASE TY1_COPIA-TYPE DOMAIN-CONTAINING PROTEIN"/>
    <property type="match status" value="1"/>
</dbReference>
<dbReference type="PANTHER" id="PTHR11439">
    <property type="entry name" value="GAG-POL-RELATED RETROTRANSPOSON"/>
    <property type="match status" value="1"/>
</dbReference>
<protein>
    <recommendedName>
        <fullName evidence="1">Reverse transcriptase Ty1/copia-type domain-containing protein</fullName>
    </recommendedName>
</protein>
<evidence type="ECO:0000259" key="1">
    <source>
        <dbReference type="Pfam" id="PF07727"/>
    </source>
</evidence>
<sequence>MHQELQALERNNTWSLTHLPKGKKAIGCKWVYKVKLNPDGTVARHKARLVAKGFHQVQCVDFFDSFSPDHCLFVKASGDSFLAMLVYVDDVLVTGNSQQDIDSFKAYLDGLFTIKDLGCAKYFLGVEIARNRDGTYLNQRKYILDILHDTGLMGCKPATVPLPPGIKLIADSGIPLPDPEKYRRLVGRLLYLNFTRPDITYSVQQLSQFVTSPRSDHWEAALHLVKYLKGTPYLGLFYSATSSFDLTAFSDADWGSCPDTRKSLTGYCLFLGSSLISWKMKKQNTVSHSSAETEYRALGTTVCELQWVSFIAADLHICVSTPIPLWCDNKAALHIVENPVFHERTKHLDIDCHLVRNHFKSGFILLKHVSSTHQIADVFTKSLPSTQFRALLLKLGLIDHHCPT</sequence>
<organism evidence="2 3">
    <name type="scientific">Rehmannia glutinosa</name>
    <name type="common">Chinese foxglove</name>
    <dbReference type="NCBI Taxonomy" id="99300"/>
    <lineage>
        <taxon>Eukaryota</taxon>
        <taxon>Viridiplantae</taxon>
        <taxon>Streptophyta</taxon>
        <taxon>Embryophyta</taxon>
        <taxon>Tracheophyta</taxon>
        <taxon>Spermatophyta</taxon>
        <taxon>Magnoliopsida</taxon>
        <taxon>eudicotyledons</taxon>
        <taxon>Gunneridae</taxon>
        <taxon>Pentapetalae</taxon>
        <taxon>asterids</taxon>
        <taxon>lamiids</taxon>
        <taxon>Lamiales</taxon>
        <taxon>Orobanchaceae</taxon>
        <taxon>Rehmannieae</taxon>
        <taxon>Rehmannia</taxon>
    </lineage>
</organism>
<evidence type="ECO:0000313" key="2">
    <source>
        <dbReference type="EMBL" id="KAK6128802.1"/>
    </source>
</evidence>
<dbReference type="Proteomes" id="UP001318860">
    <property type="component" value="Unassembled WGS sequence"/>
</dbReference>